<dbReference type="GO" id="GO:0004222">
    <property type="term" value="F:metalloendopeptidase activity"/>
    <property type="evidence" value="ECO:0007669"/>
    <property type="project" value="InterPro"/>
</dbReference>
<evidence type="ECO:0000256" key="7">
    <source>
        <dbReference type="ARBA" id="ARBA00022833"/>
    </source>
</evidence>
<keyword evidence="8 11" id="KW-1133">Transmembrane helix</keyword>
<dbReference type="InterPro" id="IPR036034">
    <property type="entry name" value="PDZ_sf"/>
</dbReference>
<dbReference type="PANTHER" id="PTHR42837">
    <property type="entry name" value="REGULATOR OF SIGMA-E PROTEASE RSEP"/>
    <property type="match status" value="1"/>
</dbReference>
<dbReference type="AlphaFoldDB" id="A0A937JAL7"/>
<proteinExistence type="inferred from homology"/>
<comment type="caution">
    <text evidence="13">The sequence shown here is derived from an EMBL/GenBank/DDBJ whole genome shotgun (WGS) entry which is preliminary data.</text>
</comment>
<evidence type="ECO:0000256" key="3">
    <source>
        <dbReference type="ARBA" id="ARBA00007931"/>
    </source>
</evidence>
<evidence type="ECO:0000256" key="2">
    <source>
        <dbReference type="ARBA" id="ARBA00004141"/>
    </source>
</evidence>
<dbReference type="InterPro" id="IPR001478">
    <property type="entry name" value="PDZ"/>
</dbReference>
<evidence type="ECO:0000256" key="10">
    <source>
        <dbReference type="ARBA" id="ARBA00023136"/>
    </source>
</evidence>
<dbReference type="GO" id="GO:0016020">
    <property type="term" value="C:membrane"/>
    <property type="evidence" value="ECO:0007669"/>
    <property type="project" value="UniProtKB-SubCell"/>
</dbReference>
<evidence type="ECO:0000256" key="4">
    <source>
        <dbReference type="ARBA" id="ARBA00022670"/>
    </source>
</evidence>
<evidence type="ECO:0000256" key="1">
    <source>
        <dbReference type="ARBA" id="ARBA00001947"/>
    </source>
</evidence>
<keyword evidence="7 11" id="KW-0862">Zinc</keyword>
<keyword evidence="4" id="KW-0645">Protease</keyword>
<name>A0A937JAL7_9GAMM</name>
<dbReference type="Pfam" id="PF02163">
    <property type="entry name" value="Peptidase_M50"/>
    <property type="match status" value="1"/>
</dbReference>
<dbReference type="CDD" id="cd06163">
    <property type="entry name" value="S2P-M50_PDZ_RseP-like"/>
    <property type="match status" value="1"/>
</dbReference>
<dbReference type="EC" id="3.4.24.-" evidence="11"/>
<reference evidence="13" key="1">
    <citation type="submission" date="2020-10" db="EMBL/GenBank/DDBJ databases">
        <title>Microbiome of the Black Sea water column analyzed by genome centric metagenomics.</title>
        <authorList>
            <person name="Cabello-Yeves P.J."/>
            <person name="Callieri C."/>
            <person name="Picazo A."/>
            <person name="Mehrshad M."/>
            <person name="Haro-Moreno J.M."/>
            <person name="Roda-Garcia J."/>
            <person name="Dzembekova N."/>
            <person name="Slabakova V."/>
            <person name="Slabakova N."/>
            <person name="Moncheva S."/>
            <person name="Rodriguez-Valera F."/>
        </authorList>
    </citation>
    <scope>NUCLEOTIDE SEQUENCE</scope>
    <source>
        <strain evidence="13">BS30m-G43</strain>
    </source>
</reference>
<evidence type="ECO:0000313" key="14">
    <source>
        <dbReference type="Proteomes" id="UP000705230"/>
    </source>
</evidence>
<evidence type="ECO:0000259" key="12">
    <source>
        <dbReference type="SMART" id="SM00228"/>
    </source>
</evidence>
<evidence type="ECO:0000256" key="5">
    <source>
        <dbReference type="ARBA" id="ARBA00022692"/>
    </source>
</evidence>
<keyword evidence="5 11" id="KW-0812">Transmembrane</keyword>
<keyword evidence="11" id="KW-0479">Metal-binding</keyword>
<gene>
    <name evidence="13" type="primary">rseP</name>
    <name evidence="13" type="ORF">ISR29_01865</name>
</gene>
<dbReference type="Gene3D" id="2.30.42.10">
    <property type="match status" value="2"/>
</dbReference>
<feature type="transmembrane region" description="Helical" evidence="11">
    <location>
        <begin position="374"/>
        <end position="394"/>
    </location>
</feature>
<feature type="transmembrane region" description="Helical" evidence="11">
    <location>
        <begin position="424"/>
        <end position="442"/>
    </location>
</feature>
<dbReference type="InterPro" id="IPR008915">
    <property type="entry name" value="Peptidase_M50"/>
</dbReference>
<dbReference type="PANTHER" id="PTHR42837:SF2">
    <property type="entry name" value="MEMBRANE METALLOPROTEASE ARASP2, CHLOROPLASTIC-RELATED"/>
    <property type="match status" value="1"/>
</dbReference>
<sequence length="448" mass="48820">MNYLIDTLVYAGAFIALLFVLVVIHECGHYFVARYFGVHCPRFSFGMGPVIYKKIDKHGTEFALSAFPLGGYVSMITKKMFEVDPELRKEFTEDQLDKTFDTKPKLQRAAIMLAGPVANFLLSILIFSFIFSSTPDPQSTLVVNEIDDSSMFQIGDQIISIDGVKVSERKDISLELLSKAGMTGEIFIEVLSKDSSSTKEISLNVDNFLTDSEQQQNPVNALNISVQTRMLPIIGSLIDKGAADKGGLKENDRILAINNSSISYASEIVAVLNNLTGNSADIQVLRNNKTIIFPVELTSVVDSLGNESKLLGIGFGLQRTFIESIIKGAKETYNLSIKTLQFIGKMFTGNMGTENLSGPIGIAKMAGDTAQAGILPFMYLMALLSISLGVLNLLPIPALDGGQLTLLGVEAIRGSPLPDKVENFVYGTGTVMILFLMVFAVFNDVARF</sequence>
<dbReference type="NCBIfam" id="TIGR00054">
    <property type="entry name" value="RIP metalloprotease RseP"/>
    <property type="match status" value="1"/>
</dbReference>
<keyword evidence="10 11" id="KW-0472">Membrane</keyword>
<accession>A0A937JAL7</accession>
<evidence type="ECO:0000256" key="9">
    <source>
        <dbReference type="ARBA" id="ARBA00023049"/>
    </source>
</evidence>
<dbReference type="EMBL" id="JADHSG010000002">
    <property type="protein sequence ID" value="MBL6902928.1"/>
    <property type="molecule type" value="Genomic_DNA"/>
</dbReference>
<comment type="similarity">
    <text evidence="3 11">Belongs to the peptidase M50B family.</text>
</comment>
<keyword evidence="9 11" id="KW-0482">Metalloprotease</keyword>
<organism evidence="13 14">
    <name type="scientific">SAR86 cluster bacterium</name>
    <dbReference type="NCBI Taxonomy" id="2030880"/>
    <lineage>
        <taxon>Bacteria</taxon>
        <taxon>Pseudomonadati</taxon>
        <taxon>Pseudomonadota</taxon>
        <taxon>Gammaproteobacteria</taxon>
        <taxon>SAR86 cluster</taxon>
    </lineage>
</organism>
<feature type="domain" description="PDZ" evidence="12">
    <location>
        <begin position="220"/>
        <end position="288"/>
    </location>
</feature>
<evidence type="ECO:0000256" key="11">
    <source>
        <dbReference type="RuleBase" id="RU362031"/>
    </source>
</evidence>
<keyword evidence="6 11" id="KW-0378">Hydrolase</keyword>
<dbReference type="SMART" id="SM00228">
    <property type="entry name" value="PDZ"/>
    <property type="match status" value="1"/>
</dbReference>
<evidence type="ECO:0000313" key="13">
    <source>
        <dbReference type="EMBL" id="MBL6902928.1"/>
    </source>
</evidence>
<evidence type="ECO:0000256" key="6">
    <source>
        <dbReference type="ARBA" id="ARBA00022801"/>
    </source>
</evidence>
<feature type="transmembrane region" description="Helical" evidence="11">
    <location>
        <begin position="7"/>
        <end position="25"/>
    </location>
</feature>
<comment type="subcellular location">
    <subcellularLocation>
        <location evidence="2">Membrane</location>
        <topology evidence="2">Multi-pass membrane protein</topology>
    </subcellularLocation>
</comment>
<dbReference type="InterPro" id="IPR004387">
    <property type="entry name" value="Pept_M50_Zn"/>
</dbReference>
<dbReference type="SUPFAM" id="SSF50156">
    <property type="entry name" value="PDZ domain-like"/>
    <property type="match status" value="2"/>
</dbReference>
<feature type="transmembrane region" description="Helical" evidence="11">
    <location>
        <begin position="109"/>
        <end position="131"/>
    </location>
</feature>
<dbReference type="GO" id="GO:0046872">
    <property type="term" value="F:metal ion binding"/>
    <property type="evidence" value="ECO:0007669"/>
    <property type="project" value="UniProtKB-KW"/>
</dbReference>
<protein>
    <recommendedName>
        <fullName evidence="11">Zinc metalloprotease</fullName>
        <ecNumber evidence="11">3.4.24.-</ecNumber>
    </recommendedName>
</protein>
<evidence type="ECO:0000256" key="8">
    <source>
        <dbReference type="ARBA" id="ARBA00022989"/>
    </source>
</evidence>
<dbReference type="Proteomes" id="UP000705230">
    <property type="component" value="Unassembled WGS sequence"/>
</dbReference>
<comment type="cofactor">
    <cofactor evidence="1 11">
        <name>Zn(2+)</name>
        <dbReference type="ChEBI" id="CHEBI:29105"/>
    </cofactor>
</comment>
<dbReference type="GO" id="GO:0006508">
    <property type="term" value="P:proteolysis"/>
    <property type="evidence" value="ECO:0007669"/>
    <property type="project" value="UniProtKB-KW"/>
</dbReference>